<dbReference type="Gene3D" id="3.20.20.140">
    <property type="entry name" value="Metal-dependent hydrolases"/>
    <property type="match status" value="1"/>
</dbReference>
<dbReference type="KEGG" id="sje:AAV35_006550"/>
<evidence type="ECO:0000313" key="4">
    <source>
        <dbReference type="Proteomes" id="UP000092654"/>
    </source>
</evidence>
<dbReference type="SUPFAM" id="SSF51556">
    <property type="entry name" value="Metallo-dependent hydrolases"/>
    <property type="match status" value="1"/>
</dbReference>
<dbReference type="GO" id="GO:0016814">
    <property type="term" value="F:hydrolase activity, acting on carbon-nitrogen (but not peptide) bonds, in cyclic amidines"/>
    <property type="evidence" value="ECO:0007669"/>
    <property type="project" value="TreeGrafter"/>
</dbReference>
<dbReference type="Proteomes" id="UP000011746">
    <property type="component" value="Unassembled WGS sequence"/>
</dbReference>
<dbReference type="EMBL" id="CP011361">
    <property type="protein sequence ID" value="AKG04478.1"/>
    <property type="molecule type" value="Genomic_DNA"/>
</dbReference>
<organism evidence="2 3">
    <name type="scientific">Salimicrobium jeotgali</name>
    <dbReference type="NCBI Taxonomy" id="1230341"/>
    <lineage>
        <taxon>Bacteria</taxon>
        <taxon>Bacillati</taxon>
        <taxon>Bacillota</taxon>
        <taxon>Bacilli</taxon>
        <taxon>Bacillales</taxon>
        <taxon>Bacillaceae</taxon>
        <taxon>Salimicrobium</taxon>
    </lineage>
</organism>
<evidence type="ECO:0000313" key="2">
    <source>
        <dbReference type="EMBL" id="EKE32687.1"/>
    </source>
</evidence>
<dbReference type="InterPro" id="IPR052349">
    <property type="entry name" value="Metallo-hydrolase_Enzymes"/>
</dbReference>
<evidence type="ECO:0000313" key="3">
    <source>
        <dbReference type="Proteomes" id="UP000011746"/>
    </source>
</evidence>
<sequence>MNSIFWITNARLLVLPSFIEKHCHLDKTLLGDRWRSVPSVNNIFERLEIEKEVMPSLETTTKERAEKLLEYYVNSGVTHARTHVDIYPEVGLKNLEEIQQALQTFEGKLSYEIVAFPQHGLLQTKTKDLVKKALGRGADFVGGVDPATI</sequence>
<dbReference type="PANTHER" id="PTHR32027">
    <property type="entry name" value="CYTOSINE DEAMINASE"/>
    <property type="match status" value="1"/>
</dbReference>
<protein>
    <submittedName>
        <fullName evidence="2">Amidohydrolase 3</fullName>
    </submittedName>
</protein>
<reference evidence="2 3" key="1">
    <citation type="journal article" date="2012" name="J. Bacteriol.">
        <title>Draft Genome Sequence of Salimicrobium sp. Strain MJ3, Isolated from Myulchi-Jeot, Korean Fermented Seafood.</title>
        <authorList>
            <person name="Lee S.H."/>
            <person name="Jung J.Y."/>
            <person name="Jeon C.O."/>
        </authorList>
    </citation>
    <scope>NUCLEOTIDE SEQUENCE [LARGE SCALE GENOMIC DNA]</scope>
    <source>
        <strain evidence="2 3">MJ3</strain>
    </source>
</reference>
<reference evidence="1" key="3">
    <citation type="submission" date="2016-11" db="EMBL/GenBank/DDBJ databases">
        <title>Salimicrobium jeotgali MJ3, isolated from Myulchi jeot, a traditional Korean fermented seafood.</title>
        <authorList>
            <person name="Kim K.H."/>
            <person name="Jeon C.O."/>
            <person name="Jin H.M."/>
        </authorList>
    </citation>
    <scope>NUCLEOTIDE SEQUENCE</scope>
    <source>
        <strain evidence="1">MJ3</strain>
    </source>
</reference>
<proteinExistence type="predicted"/>
<keyword evidence="2" id="KW-0378">Hydrolase</keyword>
<keyword evidence="3" id="KW-1185">Reference proteome</keyword>
<evidence type="ECO:0000313" key="1">
    <source>
        <dbReference type="EMBL" id="AKG04478.1"/>
    </source>
</evidence>
<name>K2GEQ3_9BACI</name>
<accession>K2GEQ3</accession>
<dbReference type="Proteomes" id="UP000092654">
    <property type="component" value="Chromosome"/>
</dbReference>
<dbReference type="eggNOG" id="COG0402">
    <property type="taxonomic scope" value="Bacteria"/>
</dbReference>
<dbReference type="EMBL" id="AMPQ01000002">
    <property type="protein sequence ID" value="EKE32687.1"/>
    <property type="molecule type" value="Genomic_DNA"/>
</dbReference>
<gene>
    <name evidence="1" type="ORF">AAV35_006550</name>
    <name evidence="2" type="ORF">MJ3_01977</name>
</gene>
<dbReference type="InterPro" id="IPR032466">
    <property type="entry name" value="Metal_Hydrolase"/>
</dbReference>
<dbReference type="AlphaFoldDB" id="K2GEQ3"/>
<dbReference type="PATRIC" id="fig|1230341.3.peg.409"/>
<reference evidence="4" key="2">
    <citation type="submission" date="2015-06" db="EMBL/GenBank/DDBJ databases">
        <title>Salimicrobium jeotgali MJ3, isolated from Myulchi jeot, a traditional Korean fermented seafood.</title>
        <authorList>
            <person name="Kim K.H."/>
            <person name="Jeon C.O."/>
            <person name="Jin H.M."/>
        </authorList>
    </citation>
    <scope>NUCLEOTIDE SEQUENCE [LARGE SCALE GENOMIC DNA]</scope>
    <source>
        <strain evidence="4">MJ3</strain>
    </source>
</reference>
<dbReference type="PANTHER" id="PTHR32027:SF9">
    <property type="entry name" value="BLL3847 PROTEIN"/>
    <property type="match status" value="1"/>
</dbReference>